<name>A0ABY4GXG1_9BACI</name>
<accession>A0ABY4GXG1</accession>
<gene>
    <name evidence="2" type="ORF">MUO14_20335</name>
</gene>
<reference evidence="2 3" key="1">
    <citation type="submission" date="2022-04" db="EMBL/GenBank/DDBJ databases">
        <title>Halobacillus sp. isolated from saltern.</title>
        <authorList>
            <person name="Won M."/>
            <person name="Lee C.-M."/>
            <person name="Woen H.-Y."/>
            <person name="Kwon S.-W."/>
        </authorList>
    </citation>
    <scope>NUCLEOTIDE SEQUENCE [LARGE SCALE GENOMIC DNA]</scope>
    <source>
        <strain evidence="2 3">SSTM10-2</strain>
    </source>
</reference>
<organism evidence="2 3">
    <name type="scientific">Halobacillus shinanisalinarum</name>
    <dbReference type="NCBI Taxonomy" id="2932258"/>
    <lineage>
        <taxon>Bacteria</taxon>
        <taxon>Bacillati</taxon>
        <taxon>Bacillota</taxon>
        <taxon>Bacilli</taxon>
        <taxon>Bacillales</taxon>
        <taxon>Bacillaceae</taxon>
        <taxon>Halobacillus</taxon>
    </lineage>
</organism>
<dbReference type="RefSeq" id="WP_244752345.1">
    <property type="nucleotide sequence ID" value="NZ_CP095074.1"/>
</dbReference>
<dbReference type="PANTHER" id="PTHR43861">
    <property type="entry name" value="TRANS-ACONITATE 2-METHYLTRANSFERASE-RELATED"/>
    <property type="match status" value="1"/>
</dbReference>
<keyword evidence="2" id="KW-0489">Methyltransferase</keyword>
<keyword evidence="3" id="KW-1185">Reference proteome</keyword>
<dbReference type="GO" id="GO:0032259">
    <property type="term" value="P:methylation"/>
    <property type="evidence" value="ECO:0007669"/>
    <property type="project" value="UniProtKB-KW"/>
</dbReference>
<evidence type="ECO:0000259" key="1">
    <source>
        <dbReference type="Pfam" id="PF08241"/>
    </source>
</evidence>
<keyword evidence="2" id="KW-0808">Transferase</keyword>
<evidence type="ECO:0000313" key="2">
    <source>
        <dbReference type="EMBL" id="UOQ92739.1"/>
    </source>
</evidence>
<protein>
    <submittedName>
        <fullName evidence="2">Class I SAM-dependent methyltransferase</fullName>
    </submittedName>
</protein>
<dbReference type="CDD" id="cd02440">
    <property type="entry name" value="AdoMet_MTases"/>
    <property type="match status" value="1"/>
</dbReference>
<dbReference type="InterPro" id="IPR013216">
    <property type="entry name" value="Methyltransf_11"/>
</dbReference>
<dbReference type="Pfam" id="PF08241">
    <property type="entry name" value="Methyltransf_11"/>
    <property type="match status" value="1"/>
</dbReference>
<sequence>MISQKEYWDGRFKKGKLWGDQPCPSAYRTVSYLEKNCSNSILVPGCGYGRNSAYFAKNGYDVTGVDISHEAIKHAISDVKADVTNLNYQLKDLFSLSSIGTEFDAVFLSNVIHLFLEKDRAKLVQVMDSLIKPNGLFIFTVISRSDSKNFGVGEEVEQNTFLHNEKVLHFYTTEEIRGILPSNYKILEQELHTQTEKDPLGNEEELILWFVVTKNNKHFSL</sequence>
<dbReference type="Proteomes" id="UP000831880">
    <property type="component" value="Chromosome"/>
</dbReference>
<dbReference type="InterPro" id="IPR029063">
    <property type="entry name" value="SAM-dependent_MTases_sf"/>
</dbReference>
<dbReference type="GO" id="GO:0008168">
    <property type="term" value="F:methyltransferase activity"/>
    <property type="evidence" value="ECO:0007669"/>
    <property type="project" value="UniProtKB-KW"/>
</dbReference>
<dbReference type="Gene3D" id="3.40.50.150">
    <property type="entry name" value="Vaccinia Virus protein VP39"/>
    <property type="match status" value="1"/>
</dbReference>
<evidence type="ECO:0000313" key="3">
    <source>
        <dbReference type="Proteomes" id="UP000831880"/>
    </source>
</evidence>
<dbReference type="SUPFAM" id="SSF53335">
    <property type="entry name" value="S-adenosyl-L-methionine-dependent methyltransferases"/>
    <property type="match status" value="1"/>
</dbReference>
<feature type="domain" description="Methyltransferase type 11" evidence="1">
    <location>
        <begin position="44"/>
        <end position="139"/>
    </location>
</feature>
<proteinExistence type="predicted"/>
<dbReference type="EMBL" id="CP095074">
    <property type="protein sequence ID" value="UOQ92739.1"/>
    <property type="molecule type" value="Genomic_DNA"/>
</dbReference>